<organism evidence="1 2">
    <name type="scientific">Chitinophaga oryziterrae</name>
    <dbReference type="NCBI Taxonomy" id="1031224"/>
    <lineage>
        <taxon>Bacteria</taxon>
        <taxon>Pseudomonadati</taxon>
        <taxon>Bacteroidota</taxon>
        <taxon>Chitinophagia</taxon>
        <taxon>Chitinophagales</taxon>
        <taxon>Chitinophagaceae</taxon>
        <taxon>Chitinophaga</taxon>
    </lineage>
</organism>
<protein>
    <submittedName>
        <fullName evidence="1">Uncharacterized protein</fullName>
    </submittedName>
</protein>
<proteinExistence type="predicted"/>
<dbReference type="EMBL" id="WRXO01000005">
    <property type="protein sequence ID" value="MVT42574.1"/>
    <property type="molecule type" value="Genomic_DNA"/>
</dbReference>
<accession>A0A6N8JCA5</accession>
<comment type="caution">
    <text evidence="1">The sequence shown here is derived from an EMBL/GenBank/DDBJ whole genome shotgun (WGS) entry which is preliminary data.</text>
</comment>
<keyword evidence="2" id="KW-1185">Reference proteome</keyword>
<sequence>MGNEVGKYLPFWGKFISVIKILLKRSIAGDQVFEMSKGEFEAIGNREKSGYSFNLEIINGRVTNDLGGSAIARDLFQVLSDNEDIKKWLKGKSVKINMGNKFSLMLQSTQLD</sequence>
<evidence type="ECO:0000313" key="1">
    <source>
        <dbReference type="EMBL" id="MVT42574.1"/>
    </source>
</evidence>
<dbReference type="AlphaFoldDB" id="A0A6N8JCA5"/>
<evidence type="ECO:0000313" key="2">
    <source>
        <dbReference type="Proteomes" id="UP000468388"/>
    </source>
</evidence>
<reference evidence="1 2" key="1">
    <citation type="submission" date="2019-12" db="EMBL/GenBank/DDBJ databases">
        <title>The draft genomic sequence of strain Chitinophaga oryziterrae JCM 16595.</title>
        <authorList>
            <person name="Zhang X."/>
        </authorList>
    </citation>
    <scope>NUCLEOTIDE SEQUENCE [LARGE SCALE GENOMIC DNA]</scope>
    <source>
        <strain evidence="1 2">JCM 16595</strain>
    </source>
</reference>
<gene>
    <name evidence="1" type="ORF">GO495_18420</name>
</gene>
<dbReference type="OrthoDB" id="668586at2"/>
<dbReference type="Proteomes" id="UP000468388">
    <property type="component" value="Unassembled WGS sequence"/>
</dbReference>
<dbReference type="RefSeq" id="WP_089781363.1">
    <property type="nucleotide sequence ID" value="NZ_BAAAZB010000002.1"/>
</dbReference>
<name>A0A6N8JCA5_9BACT</name>